<evidence type="ECO:0000313" key="2">
    <source>
        <dbReference type="Proteomes" id="UP000054270"/>
    </source>
</evidence>
<dbReference type="AlphaFoldDB" id="A0A0D2NT03"/>
<sequence length="159" mass="17802">MPSCSASNNRILLRGDYCLVKKERPNGILAWTVGLAIGHPIFESEAMRFKYLVTLLEKHNGRAISSYMTFERGEICALPTYDSLCDMPLGAGKKPGEGDFVWAVMPPKRDNGVRTVPETHVPAVYVTTFDGEHLVRILAGEYHRFVIPVDDIKVYFLNA</sequence>
<proteinExistence type="predicted"/>
<accession>A0A0D2NT03</accession>
<keyword evidence="2" id="KW-1185">Reference proteome</keyword>
<dbReference type="EMBL" id="KN817553">
    <property type="protein sequence ID" value="KJA22014.1"/>
    <property type="molecule type" value="Genomic_DNA"/>
</dbReference>
<gene>
    <name evidence="1" type="ORF">HYPSUDRAFT_41403</name>
</gene>
<reference evidence="2" key="1">
    <citation type="submission" date="2014-04" db="EMBL/GenBank/DDBJ databases">
        <title>Evolutionary Origins and Diversification of the Mycorrhizal Mutualists.</title>
        <authorList>
            <consortium name="DOE Joint Genome Institute"/>
            <consortium name="Mycorrhizal Genomics Consortium"/>
            <person name="Kohler A."/>
            <person name="Kuo A."/>
            <person name="Nagy L.G."/>
            <person name="Floudas D."/>
            <person name="Copeland A."/>
            <person name="Barry K.W."/>
            <person name="Cichocki N."/>
            <person name="Veneault-Fourrey C."/>
            <person name="LaButti K."/>
            <person name="Lindquist E.A."/>
            <person name="Lipzen A."/>
            <person name="Lundell T."/>
            <person name="Morin E."/>
            <person name="Murat C."/>
            <person name="Riley R."/>
            <person name="Ohm R."/>
            <person name="Sun H."/>
            <person name="Tunlid A."/>
            <person name="Henrissat B."/>
            <person name="Grigoriev I.V."/>
            <person name="Hibbett D.S."/>
            <person name="Martin F."/>
        </authorList>
    </citation>
    <scope>NUCLEOTIDE SEQUENCE [LARGE SCALE GENOMIC DNA]</scope>
    <source>
        <strain evidence="2">FD-334 SS-4</strain>
    </source>
</reference>
<dbReference type="Proteomes" id="UP000054270">
    <property type="component" value="Unassembled WGS sequence"/>
</dbReference>
<evidence type="ECO:0000313" key="1">
    <source>
        <dbReference type="EMBL" id="KJA22014.1"/>
    </source>
</evidence>
<protein>
    <submittedName>
        <fullName evidence="1">Uncharacterized protein</fullName>
    </submittedName>
</protein>
<organism evidence="1 2">
    <name type="scientific">Hypholoma sublateritium (strain FD-334 SS-4)</name>
    <dbReference type="NCBI Taxonomy" id="945553"/>
    <lineage>
        <taxon>Eukaryota</taxon>
        <taxon>Fungi</taxon>
        <taxon>Dikarya</taxon>
        <taxon>Basidiomycota</taxon>
        <taxon>Agaricomycotina</taxon>
        <taxon>Agaricomycetes</taxon>
        <taxon>Agaricomycetidae</taxon>
        <taxon>Agaricales</taxon>
        <taxon>Agaricineae</taxon>
        <taxon>Strophariaceae</taxon>
        <taxon>Hypholoma</taxon>
    </lineage>
</organism>
<name>A0A0D2NT03_HYPSF</name>